<evidence type="ECO:0000256" key="1">
    <source>
        <dbReference type="ARBA" id="ARBA00023015"/>
    </source>
</evidence>
<dbReference type="RefSeq" id="WP_050053359.1">
    <property type="nucleotide sequence ID" value="NZ_CAQI01000025.1"/>
</dbReference>
<dbReference type="GO" id="GO:0006352">
    <property type="term" value="P:DNA-templated transcription initiation"/>
    <property type="evidence" value="ECO:0007669"/>
    <property type="project" value="InterPro"/>
</dbReference>
<dbReference type="Pfam" id="PF12645">
    <property type="entry name" value="HTH_16"/>
    <property type="match status" value="1"/>
</dbReference>
<evidence type="ECO:0000313" key="6">
    <source>
        <dbReference type="EMBL" id="CCQ44285.1"/>
    </source>
</evidence>
<dbReference type="GO" id="GO:0016987">
    <property type="term" value="F:sigma factor activity"/>
    <property type="evidence" value="ECO:0007669"/>
    <property type="project" value="UniProtKB-KW"/>
</dbReference>
<accession>A0A024GWI8</accession>
<evidence type="ECO:0000313" key="7">
    <source>
        <dbReference type="Proteomes" id="UP000035722"/>
    </source>
</evidence>
<dbReference type="PANTHER" id="PTHR30385:SF7">
    <property type="entry name" value="RNA POLYMERASE SIGMA FACTOR FLIA"/>
    <property type="match status" value="1"/>
</dbReference>
<reference evidence="7" key="1">
    <citation type="journal article" date="2014" name="Genome Announc.">
        <title>Genome Sequence of Arthrobacter siccitolerans 4J27, a Xeroprotectant-Producing Desiccation-Tolerant Microorganism.</title>
        <authorList>
            <person name="Manzanera M."/>
            <person name="Santa-Cruz-Calvo L."/>
            <person name="Vilchez J.I."/>
            <person name="Garcia-Fontana C."/>
            <person name="Silva-Castro G.A."/>
            <person name="Calvo C."/>
            <person name="Gonzalez-Lopez J."/>
        </authorList>
    </citation>
    <scope>NUCLEOTIDE SEQUENCE [LARGE SCALE GENOMIC DNA]</scope>
    <source>
        <strain evidence="7">4J27</strain>
    </source>
</reference>
<dbReference type="GO" id="GO:0003677">
    <property type="term" value="F:DNA binding"/>
    <property type="evidence" value="ECO:0007669"/>
    <property type="project" value="UniProtKB-KW"/>
</dbReference>
<dbReference type="Gene3D" id="1.10.1740.10">
    <property type="match status" value="1"/>
</dbReference>
<dbReference type="AlphaFoldDB" id="A0A024GWI8"/>
<keyword evidence="2" id="KW-0731">Sigma factor</keyword>
<dbReference type="SUPFAM" id="SSF88946">
    <property type="entry name" value="Sigma2 domain of RNA polymerase sigma factors"/>
    <property type="match status" value="1"/>
</dbReference>
<dbReference type="InterPro" id="IPR024760">
    <property type="entry name" value="HTH_dom_conjug_TS-like"/>
</dbReference>
<evidence type="ECO:0000259" key="5">
    <source>
        <dbReference type="Pfam" id="PF12645"/>
    </source>
</evidence>
<gene>
    <name evidence="6" type="ORF">ARTSIC4J27_209</name>
</gene>
<keyword evidence="4" id="KW-0804">Transcription</keyword>
<evidence type="ECO:0000256" key="4">
    <source>
        <dbReference type="ARBA" id="ARBA00023163"/>
    </source>
</evidence>
<proteinExistence type="predicted"/>
<dbReference type="STRING" id="861266.ARTSIC4J27_209"/>
<keyword evidence="3" id="KW-0238">DNA-binding</keyword>
<dbReference type="Proteomes" id="UP000035722">
    <property type="component" value="Unassembled WGS sequence"/>
</dbReference>
<evidence type="ECO:0000256" key="3">
    <source>
        <dbReference type="ARBA" id="ARBA00023125"/>
    </source>
</evidence>
<dbReference type="InterPro" id="IPR013324">
    <property type="entry name" value="RNA_pol_sigma_r3/r4-like"/>
</dbReference>
<keyword evidence="1" id="KW-0805">Transcription regulation</keyword>
<dbReference type="PANTHER" id="PTHR30385">
    <property type="entry name" value="SIGMA FACTOR F FLAGELLAR"/>
    <property type="match status" value="1"/>
</dbReference>
<comment type="caution">
    <text evidence="6">The sequence shown here is derived from an EMBL/GenBank/DDBJ whole genome shotgun (WGS) entry which is preliminary data.</text>
</comment>
<sequence length="261" mass="28470">MHNATEIFNATAELRFESVEAEREAIAAAKQGDNAAMESLLRAYAFAIKSAVSRFRAEGASATADEEDLRSSALLGFVEAVNTFDPDKHERLAAVVKNVLARTLREEYMTPTAFSVPDRTLTRFYGILRKAEGNVYEAAALAPQFDMSRETFFAVLSAVRNVDTLDGAPNSDDELHGDLTASARPLWDGAASDAEDAILIATAFEAVNDLEEEVCRLAYGFTEYEPVPDAEIGHRLGLSRQKTQRTRSSALGKMRQALAVA</sequence>
<organism evidence="6 7">
    <name type="scientific">Pseudarthrobacter siccitolerans</name>
    <dbReference type="NCBI Taxonomy" id="861266"/>
    <lineage>
        <taxon>Bacteria</taxon>
        <taxon>Bacillati</taxon>
        <taxon>Actinomycetota</taxon>
        <taxon>Actinomycetes</taxon>
        <taxon>Micrococcales</taxon>
        <taxon>Micrococcaceae</taxon>
        <taxon>Pseudarthrobacter</taxon>
    </lineage>
</organism>
<evidence type="ECO:0000256" key="2">
    <source>
        <dbReference type="ARBA" id="ARBA00023082"/>
    </source>
</evidence>
<dbReference type="OrthoDB" id="3405381at2"/>
<keyword evidence="7" id="KW-1185">Reference proteome</keyword>
<feature type="domain" description="Helix-turn-helix conjugative transposon-like" evidence="5">
    <location>
        <begin position="24"/>
        <end position="85"/>
    </location>
</feature>
<protein>
    <submittedName>
        <fullName evidence="6">RNA polymerase sigma factor, sigma-70 family protein</fullName>
    </submittedName>
</protein>
<name>A0A024GWI8_9MICC</name>
<dbReference type="SUPFAM" id="SSF88659">
    <property type="entry name" value="Sigma3 and sigma4 domains of RNA polymerase sigma factors"/>
    <property type="match status" value="1"/>
</dbReference>
<dbReference type="InterPro" id="IPR013325">
    <property type="entry name" value="RNA_pol_sigma_r2"/>
</dbReference>
<dbReference type="Gene3D" id="1.20.140.160">
    <property type="match status" value="1"/>
</dbReference>
<dbReference type="EMBL" id="CAQI01000025">
    <property type="protein sequence ID" value="CCQ44285.1"/>
    <property type="molecule type" value="Genomic_DNA"/>
</dbReference>